<dbReference type="EMBL" id="CM042887">
    <property type="protein sequence ID" value="KAI4330461.1"/>
    <property type="molecule type" value="Genomic_DNA"/>
</dbReference>
<gene>
    <name evidence="1" type="ORF">MLD38_028750</name>
</gene>
<protein>
    <submittedName>
        <fullName evidence="1">Uncharacterized protein</fullName>
    </submittedName>
</protein>
<sequence>MSCSCRLPLHRHHFQRGITPTIETDKPAEMQQAVGEVVSSINPTIDQGSSKRISFEALLGNAIHVFELSGANNMPLYLRTMLHQITKGNFWILTGNSALIPSSRNDPGSTDCMTVKLRFIVFKA</sequence>
<proteinExistence type="predicted"/>
<organism evidence="1 2">
    <name type="scientific">Melastoma candidum</name>
    <dbReference type="NCBI Taxonomy" id="119954"/>
    <lineage>
        <taxon>Eukaryota</taxon>
        <taxon>Viridiplantae</taxon>
        <taxon>Streptophyta</taxon>
        <taxon>Embryophyta</taxon>
        <taxon>Tracheophyta</taxon>
        <taxon>Spermatophyta</taxon>
        <taxon>Magnoliopsida</taxon>
        <taxon>eudicotyledons</taxon>
        <taxon>Gunneridae</taxon>
        <taxon>Pentapetalae</taxon>
        <taxon>rosids</taxon>
        <taxon>malvids</taxon>
        <taxon>Myrtales</taxon>
        <taxon>Melastomataceae</taxon>
        <taxon>Melastomatoideae</taxon>
        <taxon>Melastomateae</taxon>
        <taxon>Melastoma</taxon>
    </lineage>
</organism>
<keyword evidence="2" id="KW-1185">Reference proteome</keyword>
<name>A0ACB9N3I8_9MYRT</name>
<accession>A0ACB9N3I8</accession>
<comment type="caution">
    <text evidence="1">The sequence shown here is derived from an EMBL/GenBank/DDBJ whole genome shotgun (WGS) entry which is preliminary data.</text>
</comment>
<evidence type="ECO:0000313" key="1">
    <source>
        <dbReference type="EMBL" id="KAI4330461.1"/>
    </source>
</evidence>
<evidence type="ECO:0000313" key="2">
    <source>
        <dbReference type="Proteomes" id="UP001057402"/>
    </source>
</evidence>
<reference evidence="2" key="1">
    <citation type="journal article" date="2023" name="Front. Plant Sci.">
        <title>Chromosomal-level genome assembly of Melastoma candidum provides insights into trichome evolution.</title>
        <authorList>
            <person name="Zhong Y."/>
            <person name="Wu W."/>
            <person name="Sun C."/>
            <person name="Zou P."/>
            <person name="Liu Y."/>
            <person name="Dai S."/>
            <person name="Zhou R."/>
        </authorList>
    </citation>
    <scope>NUCLEOTIDE SEQUENCE [LARGE SCALE GENOMIC DNA]</scope>
</reference>
<dbReference type="Proteomes" id="UP001057402">
    <property type="component" value="Chromosome 8"/>
</dbReference>